<evidence type="ECO:0000256" key="8">
    <source>
        <dbReference type="ARBA" id="ARBA00023136"/>
    </source>
</evidence>
<dbReference type="GO" id="GO:0001733">
    <property type="term" value="F:galactosylceramide sulfotransferase activity"/>
    <property type="evidence" value="ECO:0007669"/>
    <property type="project" value="InterPro"/>
</dbReference>
<dbReference type="OrthoDB" id="514299at2759"/>
<accession>E4X1K2</accession>
<keyword evidence="8" id="KW-0472">Membrane</keyword>
<evidence type="ECO:0000256" key="6">
    <source>
        <dbReference type="ARBA" id="ARBA00022989"/>
    </source>
</evidence>
<evidence type="ECO:0000313" key="12">
    <source>
        <dbReference type="Proteomes" id="UP000001307"/>
    </source>
</evidence>
<dbReference type="InterPro" id="IPR027417">
    <property type="entry name" value="P-loop_NTPase"/>
</dbReference>
<evidence type="ECO:0000313" key="11">
    <source>
        <dbReference type="EMBL" id="CBY23683.1"/>
    </source>
</evidence>
<dbReference type="Proteomes" id="UP000001307">
    <property type="component" value="Unassembled WGS sequence"/>
</dbReference>
<keyword evidence="3" id="KW-0808">Transferase</keyword>
<comment type="similarity">
    <text evidence="2">Belongs to the galactose-3-O-sulfotransferase family.</text>
</comment>
<organism evidence="11">
    <name type="scientific">Oikopleura dioica</name>
    <name type="common">Tunicate</name>
    <dbReference type="NCBI Taxonomy" id="34765"/>
    <lineage>
        <taxon>Eukaryota</taxon>
        <taxon>Metazoa</taxon>
        <taxon>Chordata</taxon>
        <taxon>Tunicata</taxon>
        <taxon>Appendicularia</taxon>
        <taxon>Copelata</taxon>
        <taxon>Oikopleuridae</taxon>
        <taxon>Oikopleura</taxon>
    </lineage>
</organism>
<evidence type="ECO:0000256" key="4">
    <source>
        <dbReference type="ARBA" id="ARBA00022692"/>
    </source>
</evidence>
<keyword evidence="5" id="KW-0735">Signal-anchor</keyword>
<dbReference type="Gene3D" id="3.40.50.300">
    <property type="entry name" value="P-loop containing nucleotide triphosphate hydrolases"/>
    <property type="match status" value="1"/>
</dbReference>
<evidence type="ECO:0000256" key="9">
    <source>
        <dbReference type="ARBA" id="ARBA00023180"/>
    </source>
</evidence>
<dbReference type="Pfam" id="PF06990">
    <property type="entry name" value="Gal-3-0_sulfotr"/>
    <property type="match status" value="1"/>
</dbReference>
<gene>
    <name evidence="11" type="ORF">GSOID_T00016141001</name>
</gene>
<keyword evidence="7" id="KW-0333">Golgi apparatus</keyword>
<keyword evidence="9" id="KW-0325">Glycoprotein</keyword>
<keyword evidence="10" id="KW-0732">Signal</keyword>
<reference evidence="11" key="1">
    <citation type="journal article" date="2010" name="Science">
        <title>Plasticity of animal genome architecture unmasked by rapid evolution of a pelagic tunicate.</title>
        <authorList>
            <person name="Denoeud F."/>
            <person name="Henriet S."/>
            <person name="Mungpakdee S."/>
            <person name="Aury J.M."/>
            <person name="Da Silva C."/>
            <person name="Brinkmann H."/>
            <person name="Mikhaleva J."/>
            <person name="Olsen L.C."/>
            <person name="Jubin C."/>
            <person name="Canestro C."/>
            <person name="Bouquet J.M."/>
            <person name="Danks G."/>
            <person name="Poulain J."/>
            <person name="Campsteijn C."/>
            <person name="Adamski M."/>
            <person name="Cross I."/>
            <person name="Yadetie F."/>
            <person name="Muffato M."/>
            <person name="Louis A."/>
            <person name="Butcher S."/>
            <person name="Tsagkogeorga G."/>
            <person name="Konrad A."/>
            <person name="Singh S."/>
            <person name="Jensen M.F."/>
            <person name="Cong E.H."/>
            <person name="Eikeseth-Otteraa H."/>
            <person name="Noel B."/>
            <person name="Anthouard V."/>
            <person name="Porcel B.M."/>
            <person name="Kachouri-Lafond R."/>
            <person name="Nishino A."/>
            <person name="Ugolini M."/>
            <person name="Chourrout P."/>
            <person name="Nishida H."/>
            <person name="Aasland R."/>
            <person name="Huzurbazar S."/>
            <person name="Westhof E."/>
            <person name="Delsuc F."/>
            <person name="Lehrach H."/>
            <person name="Reinhardt R."/>
            <person name="Weissenbach J."/>
            <person name="Roy S.W."/>
            <person name="Artiguenave F."/>
            <person name="Postlethwait J.H."/>
            <person name="Manak J.R."/>
            <person name="Thompson E.M."/>
            <person name="Jaillon O."/>
            <person name="Du Pasquier L."/>
            <person name="Boudinot P."/>
            <person name="Liberles D.A."/>
            <person name="Volff J.N."/>
            <person name="Philippe H."/>
            <person name="Lenhard B."/>
            <person name="Roest Crollius H."/>
            <person name="Wincker P."/>
            <person name="Chourrout D."/>
        </authorList>
    </citation>
    <scope>NUCLEOTIDE SEQUENCE [LARGE SCALE GENOMIC DNA]</scope>
</reference>
<evidence type="ECO:0000256" key="5">
    <source>
        <dbReference type="ARBA" id="ARBA00022968"/>
    </source>
</evidence>
<proteinExistence type="inferred from homology"/>
<feature type="chain" id="PRO_5012677715" evidence="10">
    <location>
        <begin position="16"/>
        <end position="331"/>
    </location>
</feature>
<evidence type="ECO:0000256" key="10">
    <source>
        <dbReference type="SAM" id="SignalP"/>
    </source>
</evidence>
<name>E4X1K2_OIKDI</name>
<dbReference type="PANTHER" id="PTHR14647">
    <property type="entry name" value="GALACTOSE-3-O-SULFOTRANSFERASE"/>
    <property type="match status" value="1"/>
</dbReference>
<evidence type="ECO:0000256" key="3">
    <source>
        <dbReference type="ARBA" id="ARBA00022679"/>
    </source>
</evidence>
<dbReference type="AlphaFoldDB" id="E4X1K2"/>
<protein>
    <submittedName>
        <fullName evidence="11">Uncharacterized protein</fullName>
    </submittedName>
</protein>
<dbReference type="PANTHER" id="PTHR14647:SF87">
    <property type="entry name" value="PUTATIVE-RELATED"/>
    <property type="match status" value="1"/>
</dbReference>
<dbReference type="EMBL" id="FN653021">
    <property type="protein sequence ID" value="CBY23683.1"/>
    <property type="molecule type" value="Genomic_DNA"/>
</dbReference>
<evidence type="ECO:0000256" key="1">
    <source>
        <dbReference type="ARBA" id="ARBA00004323"/>
    </source>
</evidence>
<dbReference type="InParanoid" id="E4X1K2"/>
<dbReference type="GO" id="GO:0009247">
    <property type="term" value="P:glycolipid biosynthetic process"/>
    <property type="evidence" value="ECO:0007669"/>
    <property type="project" value="InterPro"/>
</dbReference>
<feature type="signal peptide" evidence="10">
    <location>
        <begin position="1"/>
        <end position="15"/>
    </location>
</feature>
<keyword evidence="4" id="KW-0812">Transmembrane</keyword>
<keyword evidence="12" id="KW-1185">Reference proteome</keyword>
<dbReference type="GO" id="GO:0000139">
    <property type="term" value="C:Golgi membrane"/>
    <property type="evidence" value="ECO:0007669"/>
    <property type="project" value="UniProtKB-SubCell"/>
</dbReference>
<keyword evidence="6" id="KW-1133">Transmembrane helix</keyword>
<comment type="subcellular location">
    <subcellularLocation>
        <location evidence="1">Golgi apparatus membrane</location>
        <topology evidence="1">Single-pass type II membrane protein</topology>
    </subcellularLocation>
</comment>
<sequence>MEIIFKLLLFDLISCKLFRLNVEKTAKQNVSSNGTVLRREDICKLDSNESQCRKLYSKDNRSTSYGEKKRNVIFVKTFQTHSSSFQNIIFRYTVNHGLNLAMPRNNGGRFFTPEPFRPDMVRPFFNEDQKPNVVASHFVASEELFDYIPDAFTFIILKSLPSLYVSTFDYLKNSTTAFATAKNIDNFYSTPEVFFNPGTPFNVYTRNHMAYNLGFDSNSTDSEYFQKAIERIENRFDVVLISDYFFESLILLQDNLRLTHDEVVTLIKDDTCDETAKISKSITNNIKKWNSFDQQLFNHFNATFWYKLEKIPDLKKRKEILMQRTEALDRY</sequence>
<dbReference type="InterPro" id="IPR009729">
    <property type="entry name" value="Gal-3-0_sulfotransfrase"/>
</dbReference>
<evidence type="ECO:0000256" key="7">
    <source>
        <dbReference type="ARBA" id="ARBA00023034"/>
    </source>
</evidence>
<evidence type="ECO:0000256" key="2">
    <source>
        <dbReference type="ARBA" id="ARBA00008124"/>
    </source>
</evidence>